<proteinExistence type="predicted"/>
<evidence type="ECO:0000313" key="2">
    <source>
        <dbReference type="EMBL" id="CAE7767575.1"/>
    </source>
</evidence>
<organism evidence="2 3">
    <name type="scientific">Symbiodinium necroappetens</name>
    <dbReference type="NCBI Taxonomy" id="1628268"/>
    <lineage>
        <taxon>Eukaryota</taxon>
        <taxon>Sar</taxon>
        <taxon>Alveolata</taxon>
        <taxon>Dinophyceae</taxon>
        <taxon>Suessiales</taxon>
        <taxon>Symbiodiniaceae</taxon>
        <taxon>Symbiodinium</taxon>
    </lineage>
</organism>
<name>A0A812Y941_9DINO</name>
<comment type="caution">
    <text evidence="2">The sequence shown here is derived from an EMBL/GenBank/DDBJ whole genome shotgun (WGS) entry which is preliminary data.</text>
</comment>
<dbReference type="AlphaFoldDB" id="A0A812Y941"/>
<gene>
    <name evidence="2" type="ORF">SNEC2469_LOCUS22401</name>
</gene>
<sequence>MFVRNKATLGSTIAAQACFINGFKKDSCEHVDDGLVESVPFHLLSFFRTAASTQVGESFQLSRESLLPASASKSFHPELLSTLRILERETSSDGPSSEEREARAEQKGGKGPKLAACGCTAGLWRYIAEQLNLSRCCNLRSLLGYSAQGEAAPTRTDAGCGRSAHSCLESALVPARCPWHLHYPQHESDQSMSAVRSLHSAES</sequence>
<keyword evidence="3" id="KW-1185">Reference proteome</keyword>
<accession>A0A812Y941</accession>
<dbReference type="Proteomes" id="UP000601435">
    <property type="component" value="Unassembled WGS sequence"/>
</dbReference>
<dbReference type="EMBL" id="CAJNJA010040609">
    <property type="protein sequence ID" value="CAE7767575.1"/>
    <property type="molecule type" value="Genomic_DNA"/>
</dbReference>
<dbReference type="PROSITE" id="PS51257">
    <property type="entry name" value="PROKAR_LIPOPROTEIN"/>
    <property type="match status" value="1"/>
</dbReference>
<evidence type="ECO:0000256" key="1">
    <source>
        <dbReference type="SAM" id="MobiDB-lite"/>
    </source>
</evidence>
<dbReference type="OrthoDB" id="10491688at2759"/>
<reference evidence="2" key="1">
    <citation type="submission" date="2021-02" db="EMBL/GenBank/DDBJ databases">
        <authorList>
            <person name="Dougan E. K."/>
            <person name="Rhodes N."/>
            <person name="Thang M."/>
            <person name="Chan C."/>
        </authorList>
    </citation>
    <scope>NUCLEOTIDE SEQUENCE</scope>
</reference>
<feature type="compositionally biased region" description="Basic and acidic residues" evidence="1">
    <location>
        <begin position="88"/>
        <end position="108"/>
    </location>
</feature>
<feature type="region of interest" description="Disordered" evidence="1">
    <location>
        <begin position="88"/>
        <end position="112"/>
    </location>
</feature>
<protein>
    <submittedName>
        <fullName evidence="2">Uncharacterized protein</fullName>
    </submittedName>
</protein>
<evidence type="ECO:0000313" key="3">
    <source>
        <dbReference type="Proteomes" id="UP000601435"/>
    </source>
</evidence>